<feature type="compositionally biased region" description="Low complexity" evidence="7">
    <location>
        <begin position="527"/>
        <end position="550"/>
    </location>
</feature>
<reference evidence="9 10" key="1">
    <citation type="submission" date="2016-11" db="EMBL/GenBank/DDBJ databases">
        <title>Draft Genome Sequences of Nine Cyanobacterial Strains from Diverse Habitats.</title>
        <authorList>
            <person name="Zhu T."/>
            <person name="Hou S."/>
            <person name="Lu X."/>
            <person name="Hess W.R."/>
        </authorList>
    </citation>
    <scope>NUCLEOTIDE SEQUENCE [LARGE SCALE GENOMIC DNA]</scope>
    <source>
        <strain evidence="9 10">IAM M-71</strain>
    </source>
</reference>
<keyword evidence="4" id="KW-0548">Nucleotidyltransferase</keyword>
<dbReference type="STRING" id="454136.NIES2119_30125"/>
<evidence type="ECO:0000313" key="10">
    <source>
        <dbReference type="Proteomes" id="UP000185860"/>
    </source>
</evidence>
<keyword evidence="5" id="KW-0235">DNA replication</keyword>
<evidence type="ECO:0000259" key="8">
    <source>
        <dbReference type="SMART" id="SM00493"/>
    </source>
</evidence>
<dbReference type="EMBL" id="MRCE01000058">
    <property type="protein sequence ID" value="OKH30833.1"/>
    <property type="molecule type" value="Genomic_DNA"/>
</dbReference>
<feature type="region of interest" description="Disordered" evidence="7">
    <location>
        <begin position="884"/>
        <end position="907"/>
    </location>
</feature>
<keyword evidence="3" id="KW-0808">Transferase</keyword>
<feature type="compositionally biased region" description="Polar residues" evidence="7">
    <location>
        <begin position="886"/>
        <end position="907"/>
    </location>
</feature>
<name>A0A1U7I3V5_9CYAN</name>
<evidence type="ECO:0000256" key="4">
    <source>
        <dbReference type="ARBA" id="ARBA00022695"/>
    </source>
</evidence>
<evidence type="ECO:0000313" key="9">
    <source>
        <dbReference type="EMBL" id="OKH30833.1"/>
    </source>
</evidence>
<dbReference type="Gene3D" id="3.40.1360.10">
    <property type="match status" value="1"/>
</dbReference>
<evidence type="ECO:0000256" key="2">
    <source>
        <dbReference type="ARBA" id="ARBA00022515"/>
    </source>
</evidence>
<keyword evidence="1" id="KW-0240">DNA-directed RNA polymerase</keyword>
<dbReference type="PANTHER" id="PTHR30313">
    <property type="entry name" value="DNA PRIMASE"/>
    <property type="match status" value="1"/>
</dbReference>
<dbReference type="OrthoDB" id="460004at2"/>
<dbReference type="Gene3D" id="3.90.580.10">
    <property type="entry name" value="Zinc finger, CHC2-type domain"/>
    <property type="match status" value="1"/>
</dbReference>
<proteinExistence type="predicted"/>
<dbReference type="InterPro" id="IPR050219">
    <property type="entry name" value="DnaG_primase"/>
</dbReference>
<dbReference type="SUPFAM" id="SSF56731">
    <property type="entry name" value="DNA primase core"/>
    <property type="match status" value="1"/>
</dbReference>
<evidence type="ECO:0000256" key="5">
    <source>
        <dbReference type="ARBA" id="ARBA00022705"/>
    </source>
</evidence>
<accession>A0A1U7I3V5</accession>
<keyword evidence="2" id="KW-0639">Primosome</keyword>
<feature type="region of interest" description="Disordered" evidence="7">
    <location>
        <begin position="1"/>
        <end position="23"/>
    </location>
</feature>
<dbReference type="CDD" id="cd03364">
    <property type="entry name" value="TOPRIM_DnaG_primases"/>
    <property type="match status" value="1"/>
</dbReference>
<dbReference type="Proteomes" id="UP000185860">
    <property type="component" value="Unassembled WGS sequence"/>
</dbReference>
<feature type="domain" description="Toprim" evidence="8">
    <location>
        <begin position="330"/>
        <end position="402"/>
    </location>
</feature>
<dbReference type="RefSeq" id="WP_073597179.1">
    <property type="nucleotide sequence ID" value="NZ_MRCE01000058.1"/>
</dbReference>
<dbReference type="SMART" id="SM00493">
    <property type="entry name" value="TOPRIM"/>
    <property type="match status" value="1"/>
</dbReference>
<dbReference type="GO" id="GO:0006269">
    <property type="term" value="P:DNA replication, synthesis of primer"/>
    <property type="evidence" value="ECO:0007669"/>
    <property type="project" value="UniProtKB-KW"/>
</dbReference>
<keyword evidence="6" id="KW-0804">Transcription</keyword>
<evidence type="ECO:0000256" key="3">
    <source>
        <dbReference type="ARBA" id="ARBA00022679"/>
    </source>
</evidence>
<feature type="region of interest" description="Disordered" evidence="7">
    <location>
        <begin position="526"/>
        <end position="575"/>
    </location>
</feature>
<feature type="region of interest" description="Disordered" evidence="7">
    <location>
        <begin position="1152"/>
        <end position="1204"/>
    </location>
</feature>
<protein>
    <recommendedName>
        <fullName evidence="8">Toprim domain-containing protein</fullName>
    </recommendedName>
</protein>
<gene>
    <name evidence="9" type="ORF">NIES2119_30125</name>
</gene>
<dbReference type="InterPro" id="IPR036977">
    <property type="entry name" value="DNA_primase_Znf_CHC2"/>
</dbReference>
<evidence type="ECO:0000256" key="6">
    <source>
        <dbReference type="ARBA" id="ARBA00023163"/>
    </source>
</evidence>
<dbReference type="InterPro" id="IPR034151">
    <property type="entry name" value="TOPRIM_DnaG_bac"/>
</dbReference>
<evidence type="ECO:0000256" key="7">
    <source>
        <dbReference type="SAM" id="MobiDB-lite"/>
    </source>
</evidence>
<sequence>MTSNQDSFNKAEQPSGASQPRLQKNTNALRDHWQNDVLPRLTPEIVYTDPSHRFQISPDRWRGGSPFRESKSGTSFAVWPSTLRFYDSGMGFAGDPITYIHSLKVGHWEHPKGKDWVEALRELSRIAGVEHLFPERSYSAQQVERAQKWEERRGIFAAVYTLCAEYLWSEQGIAVRSHLTEKRGFTENQLRDLKIGLYPTTALVEGTLGEQGFNIELALECGVLTRKWEGYVIFPWLTPHAEPLTMYGHWPASKADIPLKKDCPGWKKERDTAWKAWNKLTQAQKTENPWLEPQIPKKYACWNPKDESGSWLSTKESPLYFERALKARHTDVVLVEGVTDAALAQSYGDTKVIACVAASLSKEQVQTLSRYRIERVNICLDPDLAGDKGIISCIKSLQAAGITPYVAPCLPKDSDGDGDPDRFIIKYGIEAWKQHTNFDNATHGFRWMARQIIATHGQENEQLSDAIRETILREASLFTSSVERQHSEALATYFWPQIKQAVGTIQIIPTASDAMPVVASSTVSLLRGNDNSSRGGNSRRNNSNSRASSNSHRKQNDGGDSGGGTNNGSSYNDELWEDNDWDAPQAWNGEIGKWYKEDNGTFKFKPLTDFDFIITGEVMAAPGSDTGGGYLVKIKRSFESTEKEIFLKSLECISVKDFTTAINQKFGVHLSCRLSQDQLVALIHERLKDYHVNRSGKTYRCIDRWGQQEDGTWVFANYQFNPNGVPTNREESLWVYNPLLGAADHIIPPEILPSNSTALRNLLEAQSKFAGSNFIYFLLCDGYVAASLHFQEILKIEKFFPILNPCGDPGSKKTVAVRSALSLAGWGDMEAGGLASISMSMAYERLKCLGSIPSLWDDPFGNKRQDKETLDEFMHRLYNGFPRQVRGNSQKPHSPIIPTTNQSLGETNPATKSRIIPLFMPVIKDGNRRAWNELRKACLQAGSAFVDLIKIGYPQEAVYAVRERLEQHLPKAHERAADNLAPLVFYAQKVADLAGFDIDVEAWVIKNLCPTLNEGLTGLNSVTDFFDKLPALMSANYVGSWNAEVVESREYGKVLALHLPSIWTEFDRQFSPAYNRPILERVLADMGAIKNKSAKLHSDRDQVLAYQRALLTIRYDDKGDAIFPNPPERINKKCLFVPERLWKSLNLDWLLEDDEPDDPSPGGGSPYNSPDPNDGNPSSGSPHSQTDIPDANSSSSNQDSDRVTHSHQSWVTSYNLEQQSISPALSFASHQVTACSQESDLVTTRSCIPSEFFKQTNFLALFVEYSFLVTLVTLSALTLLSLDSSTFEESPIVGNSMVTSCETWVTCFRSGKLTQNYSSQLERLISASCKKQYVYIYV</sequence>
<dbReference type="GO" id="GO:0005737">
    <property type="term" value="C:cytoplasm"/>
    <property type="evidence" value="ECO:0007669"/>
    <property type="project" value="TreeGrafter"/>
</dbReference>
<feature type="compositionally biased region" description="Polar residues" evidence="7">
    <location>
        <begin position="1175"/>
        <end position="1187"/>
    </location>
</feature>
<dbReference type="GO" id="GO:0008270">
    <property type="term" value="F:zinc ion binding"/>
    <property type="evidence" value="ECO:0007669"/>
    <property type="project" value="InterPro"/>
</dbReference>
<dbReference type="GO" id="GO:0016779">
    <property type="term" value="F:nucleotidyltransferase activity"/>
    <property type="evidence" value="ECO:0007669"/>
    <property type="project" value="UniProtKB-KW"/>
</dbReference>
<organism evidence="9 10">
    <name type="scientific">[Phormidium ambiguum] IAM M-71</name>
    <dbReference type="NCBI Taxonomy" id="454136"/>
    <lineage>
        <taxon>Bacteria</taxon>
        <taxon>Bacillati</taxon>
        <taxon>Cyanobacteriota</taxon>
        <taxon>Cyanophyceae</taxon>
        <taxon>Oscillatoriophycideae</taxon>
        <taxon>Aerosakkonematales</taxon>
        <taxon>Aerosakkonemataceae</taxon>
        <taxon>Floridanema</taxon>
    </lineage>
</organism>
<comment type="caution">
    <text evidence="9">The sequence shown here is derived from an EMBL/GenBank/DDBJ whole genome shotgun (WGS) entry which is preliminary data.</text>
</comment>
<dbReference type="InterPro" id="IPR006171">
    <property type="entry name" value="TOPRIM_dom"/>
</dbReference>
<dbReference type="GO" id="GO:1990077">
    <property type="term" value="C:primosome complex"/>
    <property type="evidence" value="ECO:0007669"/>
    <property type="project" value="UniProtKB-KW"/>
</dbReference>
<evidence type="ECO:0000256" key="1">
    <source>
        <dbReference type="ARBA" id="ARBA00022478"/>
    </source>
</evidence>
<dbReference type="PANTHER" id="PTHR30313:SF2">
    <property type="entry name" value="DNA PRIMASE"/>
    <property type="match status" value="1"/>
</dbReference>
<dbReference type="GO" id="GO:0003677">
    <property type="term" value="F:DNA binding"/>
    <property type="evidence" value="ECO:0007669"/>
    <property type="project" value="InterPro"/>
</dbReference>
<dbReference type="GO" id="GO:0000428">
    <property type="term" value="C:DNA-directed RNA polymerase complex"/>
    <property type="evidence" value="ECO:0007669"/>
    <property type="project" value="UniProtKB-KW"/>
</dbReference>
<dbReference type="Pfam" id="PF13155">
    <property type="entry name" value="Toprim_2"/>
    <property type="match status" value="1"/>
</dbReference>